<dbReference type="Proteomes" id="UP001499884">
    <property type="component" value="Unassembled WGS sequence"/>
</dbReference>
<dbReference type="EMBL" id="BAABEP010000027">
    <property type="protein sequence ID" value="GAA3737991.1"/>
    <property type="molecule type" value="Genomic_DNA"/>
</dbReference>
<accession>A0ABP7FH39</accession>
<dbReference type="CDD" id="cd05829">
    <property type="entry name" value="Sortase_F"/>
    <property type="match status" value="1"/>
</dbReference>
<dbReference type="InterPro" id="IPR042001">
    <property type="entry name" value="Sortase_F"/>
</dbReference>
<evidence type="ECO:0000256" key="3">
    <source>
        <dbReference type="SAM" id="Phobius"/>
    </source>
</evidence>
<protein>
    <submittedName>
        <fullName evidence="4">Class F sortase</fullName>
    </submittedName>
</protein>
<comment type="caution">
    <text evidence="4">The sequence shown here is derived from an EMBL/GenBank/DDBJ whole genome shotgun (WGS) entry which is preliminary data.</text>
</comment>
<evidence type="ECO:0000313" key="4">
    <source>
        <dbReference type="EMBL" id="GAA3737991.1"/>
    </source>
</evidence>
<dbReference type="SUPFAM" id="SSF63817">
    <property type="entry name" value="Sortase"/>
    <property type="match status" value="1"/>
</dbReference>
<dbReference type="Pfam" id="PF04203">
    <property type="entry name" value="Sortase"/>
    <property type="match status" value="1"/>
</dbReference>
<evidence type="ECO:0000313" key="5">
    <source>
        <dbReference type="Proteomes" id="UP001499884"/>
    </source>
</evidence>
<evidence type="ECO:0000256" key="2">
    <source>
        <dbReference type="SAM" id="MobiDB-lite"/>
    </source>
</evidence>
<feature type="transmembrane region" description="Helical" evidence="3">
    <location>
        <begin position="15"/>
        <end position="33"/>
    </location>
</feature>
<gene>
    <name evidence="4" type="ORF">GCM10023082_39080</name>
</gene>
<sequence>MSEGEGAAAPGRGNGRLITGLAWAVLLLGLWMWGRGAADGSSGGASAPATGDIAAVGRPLGVPLPPAHRPLDPSRPRHLDIPALGIAAPVSGRGLDAAGAVDPPPYSTPGTVGWYEAGTQPGAAGTSVFVGHVDTETRPAVFYGLSTAKAGEKVRVTRADGSVAEFTVNDVEVVTRKHFDAAKVYGAAQRTRADLRLITCGGTFDRTTRQYTANVVVSAYLTGVTDAAPGGGAGKDRGAGERTTAAAAR</sequence>
<dbReference type="RefSeq" id="WP_345648886.1">
    <property type="nucleotide sequence ID" value="NZ_BAABEP010000027.1"/>
</dbReference>
<dbReference type="NCBIfam" id="NF033748">
    <property type="entry name" value="class_F_sortase"/>
    <property type="match status" value="1"/>
</dbReference>
<feature type="region of interest" description="Disordered" evidence="2">
    <location>
        <begin position="230"/>
        <end position="249"/>
    </location>
</feature>
<keyword evidence="3" id="KW-0812">Transmembrane</keyword>
<organism evidence="4 5">
    <name type="scientific">Streptomyces tremellae</name>
    <dbReference type="NCBI Taxonomy" id="1124239"/>
    <lineage>
        <taxon>Bacteria</taxon>
        <taxon>Bacillati</taxon>
        <taxon>Actinomycetota</taxon>
        <taxon>Actinomycetes</taxon>
        <taxon>Kitasatosporales</taxon>
        <taxon>Streptomycetaceae</taxon>
        <taxon>Streptomyces</taxon>
    </lineage>
</organism>
<dbReference type="InterPro" id="IPR023365">
    <property type="entry name" value="Sortase_dom-sf"/>
</dbReference>
<keyword evidence="1" id="KW-0378">Hydrolase</keyword>
<reference evidence="5" key="1">
    <citation type="journal article" date="2019" name="Int. J. Syst. Evol. Microbiol.">
        <title>The Global Catalogue of Microorganisms (GCM) 10K type strain sequencing project: providing services to taxonomists for standard genome sequencing and annotation.</title>
        <authorList>
            <consortium name="The Broad Institute Genomics Platform"/>
            <consortium name="The Broad Institute Genome Sequencing Center for Infectious Disease"/>
            <person name="Wu L."/>
            <person name="Ma J."/>
        </authorList>
    </citation>
    <scope>NUCLEOTIDE SEQUENCE [LARGE SCALE GENOMIC DNA]</scope>
    <source>
        <strain evidence="5">JCM 30846</strain>
    </source>
</reference>
<keyword evidence="3" id="KW-0472">Membrane</keyword>
<name>A0ABP7FH39_9ACTN</name>
<dbReference type="Gene3D" id="2.40.260.10">
    <property type="entry name" value="Sortase"/>
    <property type="match status" value="1"/>
</dbReference>
<keyword evidence="5" id="KW-1185">Reference proteome</keyword>
<proteinExistence type="predicted"/>
<keyword evidence="3" id="KW-1133">Transmembrane helix</keyword>
<evidence type="ECO:0000256" key="1">
    <source>
        <dbReference type="ARBA" id="ARBA00022801"/>
    </source>
</evidence>
<dbReference type="InterPro" id="IPR005754">
    <property type="entry name" value="Sortase"/>
</dbReference>